<gene>
    <name evidence="5" type="ORF">FDP22_07900</name>
</gene>
<evidence type="ECO:0000256" key="2">
    <source>
        <dbReference type="ARBA" id="ARBA00010742"/>
    </source>
</evidence>
<proteinExistence type="inferred from homology"/>
<dbReference type="Gene3D" id="3.40.190.10">
    <property type="entry name" value="Periplasmic binding protein-like II"/>
    <property type="match status" value="2"/>
</dbReference>
<evidence type="ECO:0000259" key="4">
    <source>
        <dbReference type="Pfam" id="PF09084"/>
    </source>
</evidence>
<dbReference type="OrthoDB" id="9815602at2"/>
<dbReference type="EMBL" id="CP040818">
    <property type="protein sequence ID" value="QDL91710.1"/>
    <property type="molecule type" value="Genomic_DNA"/>
</dbReference>
<reference evidence="5 6" key="1">
    <citation type="submission" date="2019-06" db="EMBL/GenBank/DDBJ databases">
        <title>Genome sequence of Rhodobacteraceae bacterium D4M1.</title>
        <authorList>
            <person name="Cao J."/>
        </authorList>
    </citation>
    <scope>NUCLEOTIDE SEQUENCE [LARGE SCALE GENOMIC DNA]</scope>
    <source>
        <strain evidence="5 6">D4M1</strain>
    </source>
</reference>
<dbReference type="SUPFAM" id="SSF53850">
    <property type="entry name" value="Periplasmic binding protein-like II"/>
    <property type="match status" value="1"/>
</dbReference>
<accession>A0A5B8FX01</accession>
<feature type="domain" description="SsuA/THI5-like" evidence="4">
    <location>
        <begin position="45"/>
        <end position="256"/>
    </location>
</feature>
<evidence type="ECO:0000313" key="5">
    <source>
        <dbReference type="EMBL" id="QDL91710.1"/>
    </source>
</evidence>
<keyword evidence="6" id="KW-1185">Reference proteome</keyword>
<dbReference type="GO" id="GO:0042918">
    <property type="term" value="P:alkanesulfonate transmembrane transport"/>
    <property type="evidence" value="ECO:0007669"/>
    <property type="project" value="TreeGrafter"/>
</dbReference>
<dbReference type="GO" id="GO:0042597">
    <property type="term" value="C:periplasmic space"/>
    <property type="evidence" value="ECO:0007669"/>
    <property type="project" value="UniProtKB-SubCell"/>
</dbReference>
<dbReference type="PROSITE" id="PS51318">
    <property type="entry name" value="TAT"/>
    <property type="match status" value="1"/>
</dbReference>
<dbReference type="Pfam" id="PF09084">
    <property type="entry name" value="NMT1"/>
    <property type="match status" value="1"/>
</dbReference>
<keyword evidence="3" id="KW-0732">Signal</keyword>
<evidence type="ECO:0000256" key="1">
    <source>
        <dbReference type="ARBA" id="ARBA00004418"/>
    </source>
</evidence>
<name>A0A5B8FX01_9RHOB</name>
<comment type="similarity">
    <text evidence="2">Belongs to the bacterial solute-binding protein SsuA/TauA family.</text>
</comment>
<dbReference type="InterPro" id="IPR006311">
    <property type="entry name" value="TAT_signal"/>
</dbReference>
<dbReference type="RefSeq" id="WP_138572238.1">
    <property type="nucleotide sequence ID" value="NZ_CP040818.1"/>
</dbReference>
<dbReference type="PANTHER" id="PTHR30024">
    <property type="entry name" value="ALIPHATIC SULFONATES-BINDING PROTEIN-RELATED"/>
    <property type="match status" value="1"/>
</dbReference>
<evidence type="ECO:0000313" key="6">
    <source>
        <dbReference type="Proteomes" id="UP000305888"/>
    </source>
</evidence>
<evidence type="ECO:0000256" key="3">
    <source>
        <dbReference type="ARBA" id="ARBA00022729"/>
    </source>
</evidence>
<dbReference type="PANTHER" id="PTHR30024:SF47">
    <property type="entry name" value="TAURINE-BINDING PERIPLASMIC PROTEIN"/>
    <property type="match status" value="1"/>
</dbReference>
<dbReference type="InterPro" id="IPR015168">
    <property type="entry name" value="SsuA/THI5"/>
</dbReference>
<protein>
    <submittedName>
        <fullName evidence="5">ABC transporter substrate-binding protein</fullName>
    </submittedName>
</protein>
<organism evidence="5 6">
    <name type="scientific">Paroceanicella profunda</name>
    <dbReference type="NCBI Taxonomy" id="2579971"/>
    <lineage>
        <taxon>Bacteria</taxon>
        <taxon>Pseudomonadati</taxon>
        <taxon>Pseudomonadota</taxon>
        <taxon>Alphaproteobacteria</taxon>
        <taxon>Rhodobacterales</taxon>
        <taxon>Paracoccaceae</taxon>
        <taxon>Paroceanicella</taxon>
    </lineage>
</organism>
<sequence>MTTLTRRRLLGGIGAVAGVAGLTGLGLPARAAASKVNVGALRLVSHAPSFIAQERGYFAEAGLDVEFSFFQAAQPMAVAIASGDVGFGATAITGGLISLAQKGVAKVIGGALREEKGIPGQVILASNAAYEAGLTRPEALAGHSYGVTTAGSSFHYMGSRVARAAGVNPEELRFRPLQKVGAVIGALKSGQVDAWSIVPNIADGLVQAGAAKQIGLIADYIPDYQVTTLMCSAANAADEREKTAAFIAAFARGAADFNAALVDRSAGDADEIVAMIHKYVYEDDAPEVAARKIAAGAMRLSPGCALDMGSVEDQLDWFRAEGLVKDAVTTEMLVDPSYVDAA</sequence>
<comment type="subcellular location">
    <subcellularLocation>
        <location evidence="1">Periplasm</location>
    </subcellularLocation>
</comment>
<dbReference type="KEGG" id="ppru:FDP22_07900"/>
<dbReference type="AlphaFoldDB" id="A0A5B8FX01"/>
<dbReference type="Proteomes" id="UP000305888">
    <property type="component" value="Chromosome"/>
</dbReference>